<evidence type="ECO:0000259" key="7">
    <source>
        <dbReference type="Pfam" id="PF00892"/>
    </source>
</evidence>
<feature type="transmembrane region" description="Helical" evidence="6">
    <location>
        <begin position="147"/>
        <end position="165"/>
    </location>
</feature>
<feature type="domain" description="EamA" evidence="7">
    <location>
        <begin position="147"/>
        <end position="277"/>
    </location>
</feature>
<dbReference type="Pfam" id="PF00892">
    <property type="entry name" value="EamA"/>
    <property type="match status" value="2"/>
</dbReference>
<feature type="transmembrane region" description="Helical" evidence="6">
    <location>
        <begin position="34"/>
        <end position="52"/>
    </location>
</feature>
<feature type="domain" description="EamA" evidence="7">
    <location>
        <begin position="4"/>
        <end position="137"/>
    </location>
</feature>
<feature type="transmembrane region" description="Helical" evidence="6">
    <location>
        <begin position="64"/>
        <end position="82"/>
    </location>
</feature>
<name>A0ABV1Z324_9HYPH</name>
<dbReference type="PANTHER" id="PTHR32322:SF2">
    <property type="entry name" value="EAMA DOMAIN-CONTAINING PROTEIN"/>
    <property type="match status" value="1"/>
</dbReference>
<dbReference type="PANTHER" id="PTHR32322">
    <property type="entry name" value="INNER MEMBRANE TRANSPORTER"/>
    <property type="match status" value="1"/>
</dbReference>
<accession>A0ABV1Z324</accession>
<dbReference type="EMBL" id="JAMYQB010000017">
    <property type="protein sequence ID" value="MER9406366.1"/>
    <property type="molecule type" value="Genomic_DNA"/>
</dbReference>
<evidence type="ECO:0000256" key="6">
    <source>
        <dbReference type="SAM" id="Phobius"/>
    </source>
</evidence>
<evidence type="ECO:0000256" key="1">
    <source>
        <dbReference type="ARBA" id="ARBA00004141"/>
    </source>
</evidence>
<organism evidence="8 9">
    <name type="scientific">Mesorhizobium caraganae</name>
    <dbReference type="NCBI Taxonomy" id="483206"/>
    <lineage>
        <taxon>Bacteria</taxon>
        <taxon>Pseudomonadati</taxon>
        <taxon>Pseudomonadota</taxon>
        <taxon>Alphaproteobacteria</taxon>
        <taxon>Hyphomicrobiales</taxon>
        <taxon>Phyllobacteriaceae</taxon>
        <taxon>Mesorhizobium</taxon>
    </lineage>
</organism>
<feature type="transmembrane region" description="Helical" evidence="6">
    <location>
        <begin position="94"/>
        <end position="111"/>
    </location>
</feature>
<evidence type="ECO:0000313" key="9">
    <source>
        <dbReference type="Proteomes" id="UP001433071"/>
    </source>
</evidence>
<feature type="transmembrane region" description="Helical" evidence="6">
    <location>
        <begin position="237"/>
        <end position="256"/>
    </location>
</feature>
<evidence type="ECO:0000256" key="5">
    <source>
        <dbReference type="ARBA" id="ARBA00023136"/>
    </source>
</evidence>
<evidence type="ECO:0000256" key="2">
    <source>
        <dbReference type="ARBA" id="ARBA00007362"/>
    </source>
</evidence>
<keyword evidence="5 6" id="KW-0472">Membrane</keyword>
<dbReference type="SUPFAM" id="SSF103481">
    <property type="entry name" value="Multidrug resistance efflux transporter EmrE"/>
    <property type="match status" value="2"/>
</dbReference>
<protein>
    <submittedName>
        <fullName evidence="8">EamA family transporter</fullName>
    </submittedName>
</protein>
<proteinExistence type="inferred from homology"/>
<comment type="caution">
    <text evidence="8">The sequence shown here is derived from an EMBL/GenBank/DDBJ whole genome shotgun (WGS) entry which is preliminary data.</text>
</comment>
<keyword evidence="9" id="KW-1185">Reference proteome</keyword>
<dbReference type="InterPro" id="IPR037185">
    <property type="entry name" value="EmrE-like"/>
</dbReference>
<gene>
    <name evidence="8" type="ORF">NKI36_20245</name>
</gene>
<dbReference type="Proteomes" id="UP001433071">
    <property type="component" value="Unassembled WGS sequence"/>
</dbReference>
<dbReference type="InterPro" id="IPR000620">
    <property type="entry name" value="EamA_dom"/>
</dbReference>
<evidence type="ECO:0000313" key="8">
    <source>
        <dbReference type="EMBL" id="MER9406366.1"/>
    </source>
</evidence>
<evidence type="ECO:0000256" key="4">
    <source>
        <dbReference type="ARBA" id="ARBA00022989"/>
    </source>
</evidence>
<feature type="transmembrane region" description="Helical" evidence="6">
    <location>
        <begin position="123"/>
        <end position="141"/>
    </location>
</feature>
<dbReference type="RefSeq" id="WP_352559726.1">
    <property type="nucleotide sequence ID" value="NZ_JAMYQB010000017.1"/>
</dbReference>
<comment type="similarity">
    <text evidence="2">Belongs to the EamA transporter family.</text>
</comment>
<keyword evidence="3 6" id="KW-0812">Transmembrane</keyword>
<keyword evidence="4 6" id="KW-1133">Transmembrane helix</keyword>
<comment type="subcellular location">
    <subcellularLocation>
        <location evidence="1">Membrane</location>
        <topology evidence="1">Multi-pass membrane protein</topology>
    </subcellularLocation>
</comment>
<feature type="transmembrane region" description="Helical" evidence="6">
    <location>
        <begin position="172"/>
        <end position="191"/>
    </location>
</feature>
<feature type="transmembrane region" description="Helical" evidence="6">
    <location>
        <begin position="262"/>
        <end position="280"/>
    </location>
</feature>
<sequence>MTRRGLLLFALLSLLWGIPYLLIKLAVAEVSVPFLVFARTAVGALVLLPFALAQGSFEWLKTQWLAVAAFCVVEMVLPWGLITHGEVSIDSSTAGLLIAMTPAVTVALSKLMGSDERLGIRRWLGLFLGFAGVFVLALPTLGGGLLAVIEILIAAACYALGSIIASRWLNDVPASALTAVCLIGAAVIYAVPASQAWPTVMPSMTAVGAIVGLGVFCTAIAFATYFLLVREIGPERAVVITYVAPAVSVAAGVLVLSEPLDISILAAFALILCGSYLGTWRAAQEPSVSASTAS</sequence>
<reference evidence="8 9" key="1">
    <citation type="journal article" date="2024" name="Proc. Natl. Acad. Sci. U.S.A.">
        <title>The evolutionary genomics of adaptation to stress in wild rhizobium bacteria.</title>
        <authorList>
            <person name="Kehlet-Delgado H."/>
            <person name="Montoya A.P."/>
            <person name="Jensen K.T."/>
            <person name="Wendlandt C.E."/>
            <person name="Dexheimer C."/>
            <person name="Roberts M."/>
            <person name="Torres Martinez L."/>
            <person name="Friesen M.L."/>
            <person name="Griffitts J.S."/>
            <person name="Porter S.S."/>
        </authorList>
    </citation>
    <scope>NUCLEOTIDE SEQUENCE [LARGE SCALE GENOMIC DNA]</scope>
    <source>
        <strain evidence="8 9">M0641</strain>
    </source>
</reference>
<dbReference type="InterPro" id="IPR050638">
    <property type="entry name" value="AA-Vitamin_Transporters"/>
</dbReference>
<feature type="transmembrane region" description="Helical" evidence="6">
    <location>
        <begin position="203"/>
        <end position="228"/>
    </location>
</feature>
<evidence type="ECO:0000256" key="3">
    <source>
        <dbReference type="ARBA" id="ARBA00022692"/>
    </source>
</evidence>